<dbReference type="PRINTS" id="PR00953">
    <property type="entry name" value="TYPE3IMRPROT"/>
</dbReference>
<proteinExistence type="inferred from homology"/>
<feature type="transmembrane region" description="Helical" evidence="7">
    <location>
        <begin position="20"/>
        <end position="39"/>
    </location>
</feature>
<comment type="subcellular location">
    <subcellularLocation>
        <location evidence="1">Cell membrane</location>
        <topology evidence="1">Multi-pass membrane protein</topology>
    </subcellularLocation>
</comment>
<reference evidence="8" key="2">
    <citation type="submission" date="2020-09" db="EMBL/GenBank/DDBJ databases">
        <authorList>
            <person name="Sun Q."/>
            <person name="Zhou Y."/>
        </authorList>
    </citation>
    <scope>NUCLEOTIDE SEQUENCE</scope>
    <source>
        <strain evidence="8">CGMCC 1.12214</strain>
    </source>
</reference>
<dbReference type="PANTHER" id="PTHR30065:SF1">
    <property type="entry name" value="SURFACE PRESENTATION OF ANTIGENS PROTEIN SPAR"/>
    <property type="match status" value="1"/>
</dbReference>
<protein>
    <submittedName>
        <fullName evidence="8">EscT/YscT/HrcT family type III secretion system export apparatus protein</fullName>
    </submittedName>
</protein>
<feature type="transmembrane region" description="Helical" evidence="7">
    <location>
        <begin position="176"/>
        <end position="208"/>
    </location>
</feature>
<dbReference type="EMBL" id="BMES01000003">
    <property type="protein sequence ID" value="GGH32032.1"/>
    <property type="molecule type" value="Genomic_DNA"/>
</dbReference>
<feature type="transmembrane region" description="Helical" evidence="7">
    <location>
        <begin position="134"/>
        <end position="156"/>
    </location>
</feature>
<dbReference type="InterPro" id="IPR002010">
    <property type="entry name" value="T3SS_IM_R"/>
</dbReference>
<keyword evidence="6 7" id="KW-0472">Membrane</keyword>
<keyword evidence="3" id="KW-1003">Cell membrane</keyword>
<evidence type="ECO:0000256" key="3">
    <source>
        <dbReference type="ARBA" id="ARBA00022475"/>
    </source>
</evidence>
<dbReference type="RefSeq" id="WP_188519926.1">
    <property type="nucleotide sequence ID" value="NZ_BMES01000003.1"/>
</dbReference>
<evidence type="ECO:0000256" key="1">
    <source>
        <dbReference type="ARBA" id="ARBA00004651"/>
    </source>
</evidence>
<accession>A0A917IBH0</accession>
<gene>
    <name evidence="8" type="primary">HrcT</name>
    <name evidence="8" type="ORF">GCM10007036_43630</name>
</gene>
<keyword evidence="4 7" id="KW-0812">Transmembrane</keyword>
<evidence type="ECO:0000256" key="5">
    <source>
        <dbReference type="ARBA" id="ARBA00022989"/>
    </source>
</evidence>
<keyword evidence="5 7" id="KW-1133">Transmembrane helix</keyword>
<sequence length="266" mass="28232">MESLLTPAVVDALYAKFSLLSLAMARPFGVTLLCTIFAWAHLNSGLLRAGFAMALALPFMQPLWMGTQPYLAGLEGPFLLYVAKEMLIGLLLGFLVSLPFETLVAAGGVIDSYRGATVGGSSPSGEITAYGQMFIIMGLWLFASLGGFWLLADLLYRSYAVWPAGELLPPLSTAALPALLAMIMGLMRATLVMAGPAVIVMIACDLVFMISGRLGKQLNVVFLSASVKGMVMLLIAPLFALALVRLIGPSVTAVDPVETALRAMLR</sequence>
<dbReference type="GO" id="GO:0005886">
    <property type="term" value="C:plasma membrane"/>
    <property type="evidence" value="ECO:0007669"/>
    <property type="project" value="UniProtKB-SubCell"/>
</dbReference>
<dbReference type="Pfam" id="PF01311">
    <property type="entry name" value="Bac_export_1"/>
    <property type="match status" value="1"/>
</dbReference>
<dbReference type="Proteomes" id="UP000603912">
    <property type="component" value="Unassembled WGS sequence"/>
</dbReference>
<organism evidence="8 9">
    <name type="scientific">Alsobacter metallidurans</name>
    <dbReference type="NCBI Taxonomy" id="340221"/>
    <lineage>
        <taxon>Bacteria</taxon>
        <taxon>Pseudomonadati</taxon>
        <taxon>Pseudomonadota</taxon>
        <taxon>Alphaproteobacteria</taxon>
        <taxon>Hyphomicrobiales</taxon>
        <taxon>Alsobacteraceae</taxon>
        <taxon>Alsobacter</taxon>
    </lineage>
</organism>
<comment type="similarity">
    <text evidence="2">Belongs to the FliR/MopE/SpaR family.</text>
</comment>
<keyword evidence="9" id="KW-1185">Reference proteome</keyword>
<evidence type="ECO:0000313" key="9">
    <source>
        <dbReference type="Proteomes" id="UP000603912"/>
    </source>
</evidence>
<reference evidence="8" key="1">
    <citation type="journal article" date="2014" name="Int. J. Syst. Evol. Microbiol.">
        <title>Complete genome sequence of Corynebacterium casei LMG S-19264T (=DSM 44701T), isolated from a smear-ripened cheese.</title>
        <authorList>
            <consortium name="US DOE Joint Genome Institute (JGI-PGF)"/>
            <person name="Walter F."/>
            <person name="Albersmeier A."/>
            <person name="Kalinowski J."/>
            <person name="Ruckert C."/>
        </authorList>
    </citation>
    <scope>NUCLEOTIDE SEQUENCE</scope>
    <source>
        <strain evidence="8">CGMCC 1.12214</strain>
    </source>
</reference>
<feature type="transmembrane region" description="Helical" evidence="7">
    <location>
        <begin position="46"/>
        <end position="66"/>
    </location>
</feature>
<evidence type="ECO:0000256" key="4">
    <source>
        <dbReference type="ARBA" id="ARBA00022692"/>
    </source>
</evidence>
<dbReference type="AlphaFoldDB" id="A0A917IBH0"/>
<feature type="transmembrane region" description="Helical" evidence="7">
    <location>
        <begin position="86"/>
        <end position="113"/>
    </location>
</feature>
<evidence type="ECO:0000313" key="8">
    <source>
        <dbReference type="EMBL" id="GGH32032.1"/>
    </source>
</evidence>
<feature type="transmembrane region" description="Helical" evidence="7">
    <location>
        <begin position="220"/>
        <end position="247"/>
    </location>
</feature>
<dbReference type="GO" id="GO:0006605">
    <property type="term" value="P:protein targeting"/>
    <property type="evidence" value="ECO:0007669"/>
    <property type="project" value="InterPro"/>
</dbReference>
<dbReference type="PANTHER" id="PTHR30065">
    <property type="entry name" value="FLAGELLAR BIOSYNTHETIC PROTEIN FLIR"/>
    <property type="match status" value="1"/>
</dbReference>
<evidence type="ECO:0000256" key="2">
    <source>
        <dbReference type="ARBA" id="ARBA00009772"/>
    </source>
</evidence>
<name>A0A917IBH0_9HYPH</name>
<comment type="caution">
    <text evidence="8">The sequence shown here is derived from an EMBL/GenBank/DDBJ whole genome shotgun (WGS) entry which is preliminary data.</text>
</comment>
<evidence type="ECO:0000256" key="6">
    <source>
        <dbReference type="ARBA" id="ARBA00023136"/>
    </source>
</evidence>
<evidence type="ECO:0000256" key="7">
    <source>
        <dbReference type="SAM" id="Phobius"/>
    </source>
</evidence>